<protein>
    <submittedName>
        <fullName evidence="2">Hypp8536 protein</fullName>
    </submittedName>
</protein>
<organism evidence="2 3">
    <name type="scientific">Branchiostoma lanceolatum</name>
    <name type="common">Common lancelet</name>
    <name type="synonym">Amphioxus lanceolatum</name>
    <dbReference type="NCBI Taxonomy" id="7740"/>
    <lineage>
        <taxon>Eukaryota</taxon>
        <taxon>Metazoa</taxon>
        <taxon>Chordata</taxon>
        <taxon>Cephalochordata</taxon>
        <taxon>Leptocardii</taxon>
        <taxon>Amphioxiformes</taxon>
        <taxon>Branchiostomatidae</taxon>
        <taxon>Branchiostoma</taxon>
    </lineage>
</organism>
<gene>
    <name evidence="2" type="primary">Hypp8536</name>
    <name evidence="2" type="ORF">BLAG_LOCUS10355</name>
</gene>
<feature type="region of interest" description="Disordered" evidence="1">
    <location>
        <begin position="28"/>
        <end position="61"/>
    </location>
</feature>
<dbReference type="Proteomes" id="UP000838412">
    <property type="component" value="Chromosome 17"/>
</dbReference>
<feature type="compositionally biased region" description="Basic and acidic residues" evidence="1">
    <location>
        <begin position="31"/>
        <end position="47"/>
    </location>
</feature>
<accession>A0A8J9Z8N6</accession>
<evidence type="ECO:0000313" key="2">
    <source>
        <dbReference type="EMBL" id="CAH1249155.1"/>
    </source>
</evidence>
<sequence>MAVHARNQAVIDYLVKAKAAERKKRLQAIRKKAEEGGRQKRDSPSVEKEEDSVTSQQTETPVELEVFFEEGAVGGFEQVLVIKDEDGLTNFTREGKSFPTTPPTPLLQDLSTSQGRGSHFPPPRPLHYYRTYQLHKGGEVISHHPAHPITTGLTNFTREGKSFPTTPPTPLLHDLPTSLGRGSHFPPPRPPHYYRTYQLHKGGEVISHHPAHSITTELTNFTREGKSFPTTPPTPLLQDLPTSQGRGSHFPPPRPLHYYRTYQLHKGGEVILREGKSFPTTPPTPLLQDLPTSQGRGSHFKGGEVISHHPAHPITTGLTNFTREGKSFPTTPPTPLLQDLPTSQGRGSHFPPPRPPHYYRTYQLHKGGEVISHHPAHPITTGLTNFTREGKSFPTTPPTPLLQDLPTSQGRGSHFPPPRPPHYYRTYQLHKGGEVISHHPAHLITTGLTNFTGLGF</sequence>
<feature type="region of interest" description="Disordered" evidence="1">
    <location>
        <begin position="388"/>
        <end position="422"/>
    </location>
</feature>
<name>A0A8J9Z8N6_BRALA</name>
<evidence type="ECO:0000256" key="1">
    <source>
        <dbReference type="SAM" id="MobiDB-lite"/>
    </source>
</evidence>
<reference evidence="2" key="1">
    <citation type="submission" date="2022-01" db="EMBL/GenBank/DDBJ databases">
        <authorList>
            <person name="Braso-Vives M."/>
        </authorList>
    </citation>
    <scope>NUCLEOTIDE SEQUENCE</scope>
</reference>
<feature type="region of interest" description="Disordered" evidence="1">
    <location>
        <begin position="92"/>
        <end position="121"/>
    </location>
</feature>
<dbReference type="AlphaFoldDB" id="A0A8J9Z8N6"/>
<keyword evidence="3" id="KW-1185">Reference proteome</keyword>
<proteinExistence type="predicted"/>
<feature type="region of interest" description="Disordered" evidence="1">
    <location>
        <begin position="225"/>
        <end position="251"/>
    </location>
</feature>
<feature type="region of interest" description="Disordered" evidence="1">
    <location>
        <begin position="324"/>
        <end position="355"/>
    </location>
</feature>
<dbReference type="EMBL" id="OV696702">
    <property type="protein sequence ID" value="CAH1249155.1"/>
    <property type="molecule type" value="Genomic_DNA"/>
</dbReference>
<evidence type="ECO:0000313" key="3">
    <source>
        <dbReference type="Proteomes" id="UP000838412"/>
    </source>
</evidence>